<dbReference type="EMBL" id="LLXU01000035">
    <property type="protein sequence ID" value="KRG47349.1"/>
    <property type="molecule type" value="Genomic_DNA"/>
</dbReference>
<evidence type="ECO:0000313" key="2">
    <source>
        <dbReference type="Proteomes" id="UP000051802"/>
    </source>
</evidence>
<dbReference type="RefSeq" id="WP_057643381.1">
    <property type="nucleotide sequence ID" value="NZ_LLXU01000035.1"/>
</dbReference>
<comment type="caution">
    <text evidence="1">The sequence shown here is derived from an EMBL/GenBank/DDBJ whole genome shotgun (WGS) entry which is preliminary data.</text>
</comment>
<proteinExistence type="predicted"/>
<gene>
    <name evidence="1" type="ORF">ARC20_03190</name>
</gene>
<dbReference type="Proteomes" id="UP000051802">
    <property type="component" value="Unassembled WGS sequence"/>
</dbReference>
<dbReference type="AlphaFoldDB" id="A0A0R0AQD6"/>
<dbReference type="OrthoDB" id="6007561at2"/>
<accession>A0A0R0AQD6</accession>
<evidence type="ECO:0000313" key="1">
    <source>
        <dbReference type="EMBL" id="KRG47349.1"/>
    </source>
</evidence>
<keyword evidence="2" id="KW-1185">Reference proteome</keyword>
<sequence>MQIINKHATPLGLPSGQVLVPEVPAPVPDWATLKKNAVVQAWIAAGILIEGKDSAKAAIIGTRNLPADVPLIEDKVTDLDDLVRQAFEASGLELEAWNSLTQADRDSHIGSQLAELKAEAAAPSTEEEKAELIAQLEAAKVKFDKRWGVEKLRAALDEAQKAAAGGTGS</sequence>
<organism evidence="1 2">
    <name type="scientific">Stenotrophomonas panacihumi</name>
    <dbReference type="NCBI Taxonomy" id="676599"/>
    <lineage>
        <taxon>Bacteria</taxon>
        <taxon>Pseudomonadati</taxon>
        <taxon>Pseudomonadota</taxon>
        <taxon>Gammaproteobacteria</taxon>
        <taxon>Lysobacterales</taxon>
        <taxon>Lysobacteraceae</taxon>
        <taxon>Stenotrophomonas</taxon>
    </lineage>
</organism>
<reference evidence="1 2" key="1">
    <citation type="submission" date="2015-10" db="EMBL/GenBank/DDBJ databases">
        <title>Genome sequencing and analysis of members of genus Stenotrophomonas.</title>
        <authorList>
            <person name="Patil P.P."/>
            <person name="Midha S."/>
            <person name="Patil P.B."/>
        </authorList>
    </citation>
    <scope>NUCLEOTIDE SEQUENCE [LARGE SCALE GENOMIC DNA]</scope>
    <source>
        <strain evidence="1 2">JCM 16536</strain>
    </source>
</reference>
<dbReference type="STRING" id="676599.ARC20_03190"/>
<name>A0A0R0AQD6_9GAMM</name>
<protein>
    <submittedName>
        <fullName evidence="1">Uncharacterized protein</fullName>
    </submittedName>
</protein>